<keyword evidence="1" id="KW-0479">Metal-binding</keyword>
<evidence type="ECO:0000313" key="10">
    <source>
        <dbReference type="Proteomes" id="UP000198323"/>
    </source>
</evidence>
<dbReference type="PANTHER" id="PTHR25462:SF302">
    <property type="entry name" value="PROTEIN PML"/>
    <property type="match status" value="1"/>
</dbReference>
<dbReference type="PROSITE" id="PS50089">
    <property type="entry name" value="ZF_RING_2"/>
    <property type="match status" value="1"/>
</dbReference>
<evidence type="ECO:0000256" key="1">
    <source>
        <dbReference type="ARBA" id="ARBA00022723"/>
    </source>
</evidence>
<dbReference type="InterPro" id="IPR021978">
    <property type="entry name" value="PML-like_CC"/>
</dbReference>
<dbReference type="STRING" id="9009.A0A226NDL1"/>
<keyword evidence="3" id="KW-0862">Zinc</keyword>
<feature type="non-terminal residue" evidence="9">
    <location>
        <position position="1"/>
    </location>
</feature>
<dbReference type="Gene3D" id="3.30.40.10">
    <property type="entry name" value="Zinc/RING finger domain, C3HC4 (zinc finger)"/>
    <property type="match status" value="1"/>
</dbReference>
<dbReference type="CDD" id="cd19804">
    <property type="entry name" value="Bbox1_TRIM19_C-V"/>
    <property type="match status" value="1"/>
</dbReference>
<dbReference type="CDD" id="cd19770">
    <property type="entry name" value="Bbox2_TRIM19_C-V"/>
    <property type="match status" value="1"/>
</dbReference>
<sequence>SLPSLPPHPPAPPQPLEDDFQFLLCEGCRQESPNLKLLTCLHTLCLGCLSENKPVGQCPVCQAPIPQPDGIPDVDNVLFASLQARLRVYRRIVSGAELLCDNCGRASEYWCLECKEFLCTKCFETHQRYVKRENHEAKRVQDIRVGSLQEFLEGTRRSGSSSCPIPTHQNQTLSIYCKQCCRAVCCICALLDAAHSGQHCDVGTEARLRRDELAALGQELQRQRGGFEASHTALQEEAARLEAAGRGVQELVRQRVEQLVRLIRHEEEELLALVERRQERGRQELVGELRRVEAILQRMEAGERLVEKMGLYATEQEVMDMQPFIKDVLEELRRQRPVAVGELVLHEDFAESLQASMAALQEDFGFWARAHLQHTDELLGVATCLLRAQCKLNKHLVSLSHGVHSVARSLSAITSSMGTVQQPGPQGPSSVHTLQDPPHLSWPSLPSELLEAAPAPATTNNSHQVPLASTPAKRKKDEGTITQPSPAKVIKVEKDDDEWSTPAVPQEPNSLPQPQPSFSAPTVADTKGGSLLNSMLDSSNEVHDSGLGSSVSQRGCVFSLWADDDLLNLGSDEEDSMDEELLDPSLLDDFSSMLEDSTSRDIPHLPIHFQNTLDVEQGSVVFFDLNIWKNEIIQMAVVDKKKILSVLIQPMICLPNSMAKTNGCEVGLRDLLVHLSTMHKPILAAFGLWSLPLPTLLKNLTAMGKKNEFFSAVHGFLDVLPLIKEKVSKEESCKLKNLANKFLWRDLSNCSTMESASATKDLCDVLEIDLENKPRQLLSPAKLESFMSLQPLLDKRLLSRPSAQTLASHGIGLPELHACFMCDPARGLPRMCALVNARRHPFEKKVRHLSKVKAYFQQQPAASSSQASAHDLLEATKTKQDC</sequence>
<evidence type="ECO:0000256" key="4">
    <source>
        <dbReference type="PROSITE-ProRule" id="PRU00024"/>
    </source>
</evidence>
<dbReference type="InterPro" id="IPR047153">
    <property type="entry name" value="TRIM45/56/19-like"/>
</dbReference>
<dbReference type="Pfam" id="PF25244">
    <property type="entry name" value="PML_C"/>
    <property type="match status" value="1"/>
</dbReference>
<dbReference type="GO" id="GO:0045087">
    <property type="term" value="P:innate immune response"/>
    <property type="evidence" value="ECO:0007669"/>
    <property type="project" value="TreeGrafter"/>
</dbReference>
<dbReference type="SUPFAM" id="SSF57850">
    <property type="entry name" value="RING/U-box"/>
    <property type="match status" value="1"/>
</dbReference>
<keyword evidence="2 4" id="KW-0863">Zinc-finger</keyword>
<dbReference type="OrthoDB" id="10250935at2759"/>
<feature type="region of interest" description="Disordered" evidence="6">
    <location>
        <begin position="417"/>
        <end position="523"/>
    </location>
</feature>
<accession>A0A226NDL1</accession>
<dbReference type="PROSITE" id="PS00518">
    <property type="entry name" value="ZF_RING_1"/>
    <property type="match status" value="1"/>
</dbReference>
<protein>
    <recommendedName>
        <fullName evidence="11">PML protein</fullName>
    </recommendedName>
</protein>
<dbReference type="EMBL" id="MCFN01000086">
    <property type="protein sequence ID" value="OXB65634.1"/>
    <property type="molecule type" value="Genomic_DNA"/>
</dbReference>
<feature type="compositionally biased region" description="Low complexity" evidence="6">
    <location>
        <begin position="437"/>
        <end position="457"/>
    </location>
</feature>
<dbReference type="GO" id="GO:0008630">
    <property type="term" value="P:intrinsic apoptotic signaling pathway in response to DNA damage"/>
    <property type="evidence" value="ECO:0007669"/>
    <property type="project" value="TreeGrafter"/>
</dbReference>
<feature type="compositionally biased region" description="Polar residues" evidence="6">
    <location>
        <begin position="507"/>
        <end position="520"/>
    </location>
</feature>
<organism evidence="9 10">
    <name type="scientific">Callipepla squamata</name>
    <name type="common">Scaled quail</name>
    <dbReference type="NCBI Taxonomy" id="9009"/>
    <lineage>
        <taxon>Eukaryota</taxon>
        <taxon>Metazoa</taxon>
        <taxon>Chordata</taxon>
        <taxon>Craniata</taxon>
        <taxon>Vertebrata</taxon>
        <taxon>Euteleostomi</taxon>
        <taxon>Archelosauria</taxon>
        <taxon>Archosauria</taxon>
        <taxon>Dinosauria</taxon>
        <taxon>Saurischia</taxon>
        <taxon>Theropoda</taxon>
        <taxon>Coelurosauria</taxon>
        <taxon>Aves</taxon>
        <taxon>Neognathae</taxon>
        <taxon>Galloanserae</taxon>
        <taxon>Galliformes</taxon>
        <taxon>Odontophoridae</taxon>
        <taxon>Callipepla</taxon>
    </lineage>
</organism>
<evidence type="ECO:0000259" key="8">
    <source>
        <dbReference type="PROSITE" id="PS50119"/>
    </source>
</evidence>
<dbReference type="GO" id="GO:0044790">
    <property type="term" value="P:suppression of viral release by host"/>
    <property type="evidence" value="ECO:0007669"/>
    <property type="project" value="TreeGrafter"/>
</dbReference>
<proteinExistence type="predicted"/>
<dbReference type="InterPro" id="IPR017907">
    <property type="entry name" value="Znf_RING_CS"/>
</dbReference>
<feature type="domain" description="B box-type" evidence="8">
    <location>
        <begin position="95"/>
        <end position="140"/>
    </location>
</feature>
<dbReference type="InterPro" id="IPR000315">
    <property type="entry name" value="Znf_B-box"/>
</dbReference>
<dbReference type="Pfam" id="PF22586">
    <property type="entry name" value="ANCHR-like_BBOX"/>
    <property type="match status" value="1"/>
</dbReference>
<dbReference type="Pfam" id="PF12126">
    <property type="entry name" value="PML_CC"/>
    <property type="match status" value="1"/>
</dbReference>
<evidence type="ECO:0000259" key="7">
    <source>
        <dbReference type="PROSITE" id="PS50089"/>
    </source>
</evidence>
<comment type="caution">
    <text evidence="9">The sequence shown here is derived from an EMBL/GenBank/DDBJ whole genome shotgun (WGS) entry which is preliminary data.</text>
</comment>
<gene>
    <name evidence="9" type="ORF">ASZ78_014613</name>
</gene>
<dbReference type="AlphaFoldDB" id="A0A226NDL1"/>
<dbReference type="PROSITE" id="PS50119">
    <property type="entry name" value="ZF_BBOX"/>
    <property type="match status" value="2"/>
</dbReference>
<dbReference type="InterPro" id="IPR013083">
    <property type="entry name" value="Znf_RING/FYVE/PHD"/>
</dbReference>
<keyword evidence="10" id="KW-1185">Reference proteome</keyword>
<feature type="coiled-coil region" evidence="5">
    <location>
        <begin position="249"/>
        <end position="276"/>
    </location>
</feature>
<name>A0A226NDL1_CALSU</name>
<evidence type="ECO:0008006" key="11">
    <source>
        <dbReference type="Google" id="ProtNLM"/>
    </source>
</evidence>
<keyword evidence="5" id="KW-0175">Coiled coil</keyword>
<dbReference type="Proteomes" id="UP000198323">
    <property type="component" value="Unassembled WGS sequence"/>
</dbReference>
<feature type="compositionally biased region" description="Polar residues" evidence="6">
    <location>
        <begin position="417"/>
        <end position="433"/>
    </location>
</feature>
<feature type="domain" description="B box-type" evidence="8">
    <location>
        <begin position="158"/>
        <end position="195"/>
    </location>
</feature>
<dbReference type="GO" id="GO:0005654">
    <property type="term" value="C:nucleoplasm"/>
    <property type="evidence" value="ECO:0007669"/>
    <property type="project" value="TreeGrafter"/>
</dbReference>
<evidence type="ECO:0000256" key="5">
    <source>
        <dbReference type="SAM" id="Coils"/>
    </source>
</evidence>
<dbReference type="InterPro" id="IPR001841">
    <property type="entry name" value="Znf_RING"/>
</dbReference>
<dbReference type="GO" id="GO:0008270">
    <property type="term" value="F:zinc ion binding"/>
    <property type="evidence" value="ECO:0007669"/>
    <property type="project" value="UniProtKB-KW"/>
</dbReference>
<dbReference type="PANTHER" id="PTHR25462">
    <property type="entry name" value="BONUS, ISOFORM C-RELATED"/>
    <property type="match status" value="1"/>
</dbReference>
<feature type="domain" description="RING-type" evidence="7">
    <location>
        <begin position="25"/>
        <end position="62"/>
    </location>
</feature>
<evidence type="ECO:0000256" key="3">
    <source>
        <dbReference type="ARBA" id="ARBA00022833"/>
    </source>
</evidence>
<dbReference type="SMART" id="SM00184">
    <property type="entry name" value="RING"/>
    <property type="match status" value="1"/>
</dbReference>
<evidence type="ECO:0000256" key="6">
    <source>
        <dbReference type="SAM" id="MobiDB-lite"/>
    </source>
</evidence>
<reference evidence="9 10" key="1">
    <citation type="submission" date="2016-07" db="EMBL/GenBank/DDBJ databases">
        <title>Disparate Historic Effective Population Sizes Predicted by Modern Levels of Genome Diversity for the Scaled Quail (Callipepla squamata) and the Northern Bobwhite (Colinus virginianus): Inferences from First and Second Generation Draft Genome Assemblies for Sympatric New World Quail.</title>
        <authorList>
            <person name="Oldeschulte D.L."/>
            <person name="Halley Y.A."/>
            <person name="Bhattarai E.K."/>
            <person name="Brashear W.A."/>
            <person name="Hill J."/>
            <person name="Metz R.P."/>
            <person name="Johnson C.D."/>
            <person name="Rollins D."/>
            <person name="Peterson M.J."/>
            <person name="Bickhart D.M."/>
            <person name="Decker J.E."/>
            <person name="Seabury C.M."/>
        </authorList>
    </citation>
    <scope>NUCLEOTIDE SEQUENCE [LARGE SCALE GENOMIC DNA]</scope>
    <source>
        <strain evidence="9 10">Texas</strain>
        <tissue evidence="9">Leg muscle</tissue>
    </source>
</reference>
<dbReference type="InterPro" id="IPR057617">
    <property type="entry name" value="PML_C"/>
</dbReference>
<dbReference type="Gene3D" id="3.30.160.60">
    <property type="entry name" value="Classic Zinc Finger"/>
    <property type="match status" value="1"/>
</dbReference>
<evidence type="ECO:0000313" key="9">
    <source>
        <dbReference type="EMBL" id="OXB65634.1"/>
    </source>
</evidence>
<evidence type="ECO:0000256" key="2">
    <source>
        <dbReference type="ARBA" id="ARBA00022771"/>
    </source>
</evidence>